<gene>
    <name evidence="2" type="ORF">F8O05_06965</name>
</gene>
<dbReference type="InterPro" id="IPR024344">
    <property type="entry name" value="MDMPI_metal-binding"/>
</dbReference>
<dbReference type="EMBL" id="WBKB01000003">
    <property type="protein sequence ID" value="KAB1643609.1"/>
    <property type="molecule type" value="Genomic_DNA"/>
</dbReference>
<dbReference type="InterPro" id="IPR017517">
    <property type="entry name" value="Maleyloyr_isom"/>
</dbReference>
<dbReference type="GO" id="GO:0046872">
    <property type="term" value="F:metal ion binding"/>
    <property type="evidence" value="ECO:0007669"/>
    <property type="project" value="InterPro"/>
</dbReference>
<accession>A0A7J5BDE5</accession>
<dbReference type="Proteomes" id="UP000433493">
    <property type="component" value="Unassembled WGS sequence"/>
</dbReference>
<protein>
    <submittedName>
        <fullName evidence="2">Maleylpyruvate isomerase family mycothiol-dependent enzyme</fullName>
    </submittedName>
</protein>
<dbReference type="InterPro" id="IPR034660">
    <property type="entry name" value="DinB/YfiT-like"/>
</dbReference>
<dbReference type="AlphaFoldDB" id="A0A7J5BDE5"/>
<name>A0A7J5BDE5_9MICO</name>
<keyword evidence="3" id="KW-1185">Reference proteome</keyword>
<dbReference type="SUPFAM" id="SSF109854">
    <property type="entry name" value="DinB/YfiT-like putative metalloenzymes"/>
    <property type="match status" value="1"/>
</dbReference>
<feature type="domain" description="Mycothiol-dependent maleylpyruvate isomerase metal-binding" evidence="1">
    <location>
        <begin position="52"/>
        <end position="140"/>
    </location>
</feature>
<evidence type="ECO:0000259" key="1">
    <source>
        <dbReference type="Pfam" id="PF11716"/>
    </source>
</evidence>
<evidence type="ECO:0000313" key="2">
    <source>
        <dbReference type="EMBL" id="KAB1643609.1"/>
    </source>
</evidence>
<organism evidence="2 3">
    <name type="scientific">Gulosibacter chungangensis</name>
    <dbReference type="NCBI Taxonomy" id="979746"/>
    <lineage>
        <taxon>Bacteria</taxon>
        <taxon>Bacillati</taxon>
        <taxon>Actinomycetota</taxon>
        <taxon>Actinomycetes</taxon>
        <taxon>Micrococcales</taxon>
        <taxon>Microbacteriaceae</taxon>
        <taxon>Gulosibacter</taxon>
    </lineage>
</organism>
<comment type="caution">
    <text evidence="2">The sequence shown here is derived from an EMBL/GenBank/DDBJ whole genome shotgun (WGS) entry which is preliminary data.</text>
</comment>
<evidence type="ECO:0000313" key="3">
    <source>
        <dbReference type="Proteomes" id="UP000433493"/>
    </source>
</evidence>
<dbReference type="GO" id="GO:0016853">
    <property type="term" value="F:isomerase activity"/>
    <property type="evidence" value="ECO:0007669"/>
    <property type="project" value="UniProtKB-KW"/>
</dbReference>
<dbReference type="NCBIfam" id="TIGR03083">
    <property type="entry name" value="maleylpyruvate isomerase family mycothiol-dependent enzyme"/>
    <property type="match status" value="1"/>
</dbReference>
<reference evidence="2 3" key="1">
    <citation type="submission" date="2019-09" db="EMBL/GenBank/DDBJ databases">
        <title>Phylogeny of genus Pseudoclavibacter and closely related genus.</title>
        <authorList>
            <person name="Li Y."/>
        </authorList>
    </citation>
    <scope>NUCLEOTIDE SEQUENCE [LARGE SCALE GENOMIC DNA]</scope>
    <source>
        <strain evidence="2 3">KCTC 13959</strain>
    </source>
</reference>
<sequence length="236" mass="25558">MLLAAGLQVVGAIIARVTTPIEPEHLPVNDETFSRPTKKSTGDWSAHIATTLERLAEVLETLTPEQWDAQSLCSEWRVRDVVGHIIWRVGEANGTMLRTGLRAIGRGGFRFSKVVATIGVEHGDGSPEELIARLHEIAAAKLQGEGRTGFIELIEAVVHSYDITEALDIPLRLSPRSTGAIARAQANAVPGNKHTRIARTNSLRATDARWLVGTGSPIDATAGEILMHLFGRRSLV</sequence>
<keyword evidence="2" id="KW-0670">Pyruvate</keyword>
<dbReference type="Pfam" id="PF11716">
    <property type="entry name" value="MDMPI_N"/>
    <property type="match status" value="1"/>
</dbReference>
<dbReference type="Gene3D" id="1.20.120.450">
    <property type="entry name" value="dinb family like domain"/>
    <property type="match status" value="1"/>
</dbReference>
<proteinExistence type="predicted"/>
<dbReference type="OrthoDB" id="5178565at2"/>
<keyword evidence="2" id="KW-0413">Isomerase</keyword>